<feature type="chain" id="PRO_5019162813" description="Extracellular membrane protein CFEM domain-containing protein" evidence="3">
    <location>
        <begin position="27"/>
        <end position="175"/>
    </location>
</feature>
<accession>A0A433Q7R8</accession>
<dbReference type="EMBL" id="RBNJ01011960">
    <property type="protein sequence ID" value="RUS25817.1"/>
    <property type="molecule type" value="Genomic_DNA"/>
</dbReference>
<feature type="transmembrane region" description="Helical" evidence="2">
    <location>
        <begin position="157"/>
        <end position="174"/>
    </location>
</feature>
<keyword evidence="2" id="KW-0472">Membrane</keyword>
<evidence type="ECO:0000256" key="3">
    <source>
        <dbReference type="SAM" id="SignalP"/>
    </source>
</evidence>
<protein>
    <recommendedName>
        <fullName evidence="6">Extracellular membrane protein CFEM domain-containing protein</fullName>
    </recommendedName>
</protein>
<feature type="compositionally biased region" description="Low complexity" evidence="1">
    <location>
        <begin position="130"/>
        <end position="146"/>
    </location>
</feature>
<feature type="signal peptide" evidence="3">
    <location>
        <begin position="1"/>
        <end position="26"/>
    </location>
</feature>
<feature type="region of interest" description="Disordered" evidence="1">
    <location>
        <begin position="128"/>
        <end position="149"/>
    </location>
</feature>
<comment type="caution">
    <text evidence="4">The sequence shown here is derived from an EMBL/GenBank/DDBJ whole genome shotgun (WGS) entry which is preliminary data.</text>
</comment>
<organism evidence="4 5">
    <name type="scientific">Jimgerdemannia flammicorona</name>
    <dbReference type="NCBI Taxonomy" id="994334"/>
    <lineage>
        <taxon>Eukaryota</taxon>
        <taxon>Fungi</taxon>
        <taxon>Fungi incertae sedis</taxon>
        <taxon>Mucoromycota</taxon>
        <taxon>Mucoromycotina</taxon>
        <taxon>Endogonomycetes</taxon>
        <taxon>Endogonales</taxon>
        <taxon>Endogonaceae</taxon>
        <taxon>Jimgerdemannia</taxon>
    </lineage>
</organism>
<gene>
    <name evidence="4" type="ORF">BC938DRAFT_471607</name>
</gene>
<evidence type="ECO:0008006" key="6">
    <source>
        <dbReference type="Google" id="ProtNLM"/>
    </source>
</evidence>
<keyword evidence="2" id="KW-1133">Transmembrane helix</keyword>
<evidence type="ECO:0000256" key="2">
    <source>
        <dbReference type="SAM" id="Phobius"/>
    </source>
</evidence>
<reference evidence="4 5" key="1">
    <citation type="journal article" date="2018" name="New Phytol.">
        <title>Phylogenomics of Endogonaceae and evolution of mycorrhizas within Mucoromycota.</title>
        <authorList>
            <person name="Chang Y."/>
            <person name="Desiro A."/>
            <person name="Na H."/>
            <person name="Sandor L."/>
            <person name="Lipzen A."/>
            <person name="Clum A."/>
            <person name="Barry K."/>
            <person name="Grigoriev I.V."/>
            <person name="Martin F.M."/>
            <person name="Stajich J.E."/>
            <person name="Smith M.E."/>
            <person name="Bonito G."/>
            <person name="Spatafora J.W."/>
        </authorList>
    </citation>
    <scope>NUCLEOTIDE SEQUENCE [LARGE SCALE GENOMIC DNA]</scope>
    <source>
        <strain evidence="4 5">AD002</strain>
    </source>
</reference>
<evidence type="ECO:0000313" key="4">
    <source>
        <dbReference type="EMBL" id="RUS25817.1"/>
    </source>
</evidence>
<keyword evidence="5" id="KW-1185">Reference proteome</keyword>
<proteinExistence type="predicted"/>
<dbReference type="Proteomes" id="UP000274822">
    <property type="component" value="Unassembled WGS sequence"/>
</dbReference>
<keyword evidence="3" id="KW-0732">Signal</keyword>
<sequence length="175" mass="17600">MKTVSSILAVLVALVAMLALVRFTEAVCAAQASFDACLKLQNSNLAPCGFTDWVCQCPVEKAILACYDECKDDVLTQQQGAIQQQRVVNVCTAANTTILQSSLARSSASVASVASVRATAVGPITTSKDTGSLATSASGSASASGTPMPNAASTKQLASGVFAVGIAALAAALAL</sequence>
<dbReference type="AlphaFoldDB" id="A0A433Q7R8"/>
<name>A0A433Q7R8_9FUNG</name>
<keyword evidence="2" id="KW-0812">Transmembrane</keyword>
<evidence type="ECO:0000313" key="5">
    <source>
        <dbReference type="Proteomes" id="UP000274822"/>
    </source>
</evidence>
<evidence type="ECO:0000256" key="1">
    <source>
        <dbReference type="SAM" id="MobiDB-lite"/>
    </source>
</evidence>